<dbReference type="AlphaFoldDB" id="Q5XV77"/>
<dbReference type="TAIR" id="AT4G20060"/>
<reference evidence="2" key="2">
    <citation type="submission" date="2006-04" db="EMBL/GenBank/DDBJ databases">
        <authorList>
            <person name="Underwood B.A."/>
            <person name="Xiao Y."/>
            <person name="Moskal W."/>
            <person name="Monaghan E."/>
            <person name="Wang W."/>
            <person name="Redman J."/>
            <person name="Wu H.C."/>
            <person name="Utterback T."/>
            <person name="Town C.D."/>
        </authorList>
    </citation>
    <scope>NUCLEOTIDE SEQUENCE</scope>
</reference>
<gene>
    <name evidence="2" type="ordered locus">At4g20060</name>
</gene>
<name>Q5XV77_ARATH</name>
<sequence>MKLMLDSPKEDNLVPFLVSLTKLASRSTHLASELAEVIIPFLGEDKTSHARAAVLRCLHFLIERGMCFSLAHERDIASVSSLLKQEELSSDMQVKALQIFQKIVVYKLCMTDASELLQLIAITENASHSQIFSSSCLAISVLVSIWTEIVRTAEKRSIEISSTSLPMQLVVLIMDRVALLGRLCSDLFRAGYAVVSEVQDLLKVLHLLVGKHSELRLLVLEKVRLFLTYIVSLNDGLRKADGAHELLFGVINYKDKRGVVMRSEFLASIHKFLIVFLENLEGDDNLLSEIYEKEIQAYHLLLI</sequence>
<dbReference type="PANTHER" id="PTHR13322">
    <property type="entry name" value="C1ORF73 PROTEIN"/>
    <property type="match status" value="1"/>
</dbReference>
<dbReference type="GO" id="GO:0009793">
    <property type="term" value="P:embryo development ending in seed dormancy"/>
    <property type="evidence" value="ECO:0000315"/>
    <property type="project" value="TAIR"/>
</dbReference>
<dbReference type="PANTHER" id="PTHR13322:SF2">
    <property type="entry name" value="INTEGRATOR COMPLEX SUBUNIT 7"/>
    <property type="match status" value="1"/>
</dbReference>
<protein>
    <submittedName>
        <fullName evidence="1">Uncharacterized protein</fullName>
    </submittedName>
</protein>
<reference evidence="1" key="1">
    <citation type="submission" date="2004-08" db="EMBL/GenBank/DDBJ databases">
        <title>Reconstruction of cDNA sequences for hypothetical genes in Arabidopsis thaliana from 5' and 3' RACE products.</title>
        <authorList>
            <person name="Xiao Y."/>
            <person name="Underwood B."/>
            <person name="Moskal W."/>
            <person name="Wang W."/>
            <person name="Redman J."/>
            <person name="Wu H.C."/>
            <person name="Utterback T."/>
            <person name="Town C.D."/>
        </authorList>
    </citation>
    <scope>NUCLEOTIDE SEQUENCE</scope>
</reference>
<dbReference type="GO" id="GO:0032039">
    <property type="term" value="C:integrator complex"/>
    <property type="evidence" value="ECO:0007669"/>
    <property type="project" value="InterPro"/>
</dbReference>
<dbReference type="ExpressionAtlas" id="Q5XV77">
    <property type="expression patterns" value="baseline and differential"/>
</dbReference>
<dbReference type="EMBL" id="AY735645">
    <property type="protein sequence ID" value="AAU44515.1"/>
    <property type="molecule type" value="mRNA"/>
</dbReference>
<dbReference type="GO" id="GO:0009555">
    <property type="term" value="P:pollen development"/>
    <property type="evidence" value="ECO:0000315"/>
    <property type="project" value="TAIR"/>
</dbReference>
<dbReference type="InterPro" id="IPR033060">
    <property type="entry name" value="INTS7"/>
</dbReference>
<accession>Q5XV77</accession>
<organism evidence="1">
    <name type="scientific">Arabidopsis thaliana</name>
    <name type="common">Mouse-ear cress</name>
    <dbReference type="NCBI Taxonomy" id="3702"/>
    <lineage>
        <taxon>Eukaryota</taxon>
        <taxon>Viridiplantae</taxon>
        <taxon>Streptophyta</taxon>
        <taxon>Embryophyta</taxon>
        <taxon>Tracheophyta</taxon>
        <taxon>Spermatophyta</taxon>
        <taxon>Magnoliopsida</taxon>
        <taxon>eudicotyledons</taxon>
        <taxon>Gunneridae</taxon>
        <taxon>Pentapetalae</taxon>
        <taxon>rosids</taxon>
        <taxon>malvids</taxon>
        <taxon>Brassicales</taxon>
        <taxon>Brassicaceae</taxon>
        <taxon>Camelineae</taxon>
        <taxon>Arabidopsis</taxon>
    </lineage>
</organism>
<proteinExistence type="evidence at transcript level"/>
<evidence type="ECO:0000313" key="2">
    <source>
        <dbReference type="EMBL" id="ABF59165.1"/>
    </source>
</evidence>
<evidence type="ECO:0000313" key="1">
    <source>
        <dbReference type="EMBL" id="AAU44515.1"/>
    </source>
</evidence>
<dbReference type="EMBL" id="DQ492236">
    <property type="protein sequence ID" value="ABF59165.1"/>
    <property type="molecule type" value="mRNA"/>
</dbReference>
<dbReference type="GO" id="GO:0034472">
    <property type="term" value="P:snRNA 3'-end processing"/>
    <property type="evidence" value="ECO:0000315"/>
    <property type="project" value="TAIR"/>
</dbReference>